<protein>
    <submittedName>
        <fullName evidence="4">Oidioi.mRNA.OKI2018_I69.PAR.g11524.t1.cds</fullName>
    </submittedName>
</protein>
<dbReference type="InterPro" id="IPR000215">
    <property type="entry name" value="Serpin_fam"/>
</dbReference>
<dbReference type="SMART" id="SM00093">
    <property type="entry name" value="SERPIN"/>
    <property type="match status" value="1"/>
</dbReference>
<organism evidence="4 5">
    <name type="scientific">Oikopleura dioica</name>
    <name type="common">Tunicate</name>
    <dbReference type="NCBI Taxonomy" id="34765"/>
    <lineage>
        <taxon>Eukaryota</taxon>
        <taxon>Metazoa</taxon>
        <taxon>Chordata</taxon>
        <taxon>Tunicata</taxon>
        <taxon>Appendicularia</taxon>
        <taxon>Copelata</taxon>
        <taxon>Oikopleuridae</taxon>
        <taxon>Oikopleura</taxon>
    </lineage>
</organism>
<dbReference type="Proteomes" id="UP001158576">
    <property type="component" value="Chromosome PAR"/>
</dbReference>
<evidence type="ECO:0000256" key="1">
    <source>
        <dbReference type="ARBA" id="ARBA00009500"/>
    </source>
</evidence>
<proteinExistence type="inferred from homology"/>
<name>A0ABN7S067_OIKDI</name>
<dbReference type="SUPFAM" id="SSF56574">
    <property type="entry name" value="Serpins"/>
    <property type="match status" value="1"/>
</dbReference>
<dbReference type="InterPro" id="IPR042178">
    <property type="entry name" value="Serpin_sf_1"/>
</dbReference>
<accession>A0ABN7S067</accession>
<reference evidence="4 5" key="1">
    <citation type="submission" date="2021-04" db="EMBL/GenBank/DDBJ databases">
        <authorList>
            <person name="Bliznina A."/>
        </authorList>
    </citation>
    <scope>NUCLEOTIDE SEQUENCE [LARGE SCALE GENOMIC DNA]</scope>
</reference>
<dbReference type="Pfam" id="PF00079">
    <property type="entry name" value="Serpin"/>
    <property type="match status" value="1"/>
</dbReference>
<evidence type="ECO:0000256" key="2">
    <source>
        <dbReference type="RuleBase" id="RU000411"/>
    </source>
</evidence>
<evidence type="ECO:0000313" key="5">
    <source>
        <dbReference type="Proteomes" id="UP001158576"/>
    </source>
</evidence>
<dbReference type="Gene3D" id="3.30.497.10">
    <property type="entry name" value="Antithrombin, subunit I, domain 2"/>
    <property type="match status" value="1"/>
</dbReference>
<dbReference type="PANTHER" id="PTHR11461:SF211">
    <property type="entry name" value="GH10112P-RELATED"/>
    <property type="match status" value="1"/>
</dbReference>
<dbReference type="EMBL" id="OU015568">
    <property type="protein sequence ID" value="CAG5087353.1"/>
    <property type="molecule type" value="Genomic_DNA"/>
</dbReference>
<gene>
    <name evidence="4" type="ORF">OKIOD_LOCUS3082</name>
</gene>
<comment type="similarity">
    <text evidence="1 2">Belongs to the serpin family.</text>
</comment>
<evidence type="ECO:0000259" key="3">
    <source>
        <dbReference type="SMART" id="SM00093"/>
    </source>
</evidence>
<feature type="domain" description="Serpin" evidence="3">
    <location>
        <begin position="30"/>
        <end position="309"/>
    </location>
</feature>
<dbReference type="InterPro" id="IPR023796">
    <property type="entry name" value="Serpin_dom"/>
</dbReference>
<dbReference type="CDD" id="cd00172">
    <property type="entry name" value="serpin"/>
    <property type="match status" value="1"/>
</dbReference>
<dbReference type="InterPro" id="IPR036186">
    <property type="entry name" value="Serpin_sf"/>
</dbReference>
<dbReference type="PANTHER" id="PTHR11461">
    <property type="entry name" value="SERINE PROTEASE INHIBITOR, SERPIN"/>
    <property type="match status" value="1"/>
</dbReference>
<sequence>MKLSAFLLGLVVSDEQKAMDSVRSLGWEFLFRNTNLAKGNTVVSPLSIVSALYMLAEGTDGKANLEIQEALNVTNNPAYVEEYSHLVKELKNNPIESEENSEYTLELANGAFYQQKFQGGDIAVFAERLHANFIENVGDIKGVDFHKAQEATDVINSWVEEKTHGKIPTIFDEPLDQNTLLVLASSLYYKAEWKSKFEEEKPGQVWFGEYDEDTNVEFIYQTERFSHAKNVCLNYPCKDNDLRLNVVEIPMNGKREHGDYVSHFNMNIWYIAPKQTRAMRRHQTITKANDEMVREIIQARSADYREHIPTKEYLRSSLV</sequence>
<keyword evidence="5" id="KW-1185">Reference proteome</keyword>
<evidence type="ECO:0000313" key="4">
    <source>
        <dbReference type="EMBL" id="CAG5087353.1"/>
    </source>
</evidence>